<evidence type="ECO:0000256" key="5">
    <source>
        <dbReference type="ARBA" id="ARBA00022777"/>
    </source>
</evidence>
<dbReference type="Gene3D" id="1.20.120.160">
    <property type="entry name" value="HPT domain"/>
    <property type="match status" value="1"/>
</dbReference>
<feature type="modified residue" description="Phosphohistidine" evidence="6">
    <location>
        <position position="646"/>
    </location>
</feature>
<dbReference type="PROSITE" id="PS50110">
    <property type="entry name" value="RESPONSE_REGULATORY"/>
    <property type="match status" value="1"/>
</dbReference>
<dbReference type="InterPro" id="IPR036097">
    <property type="entry name" value="HisK_dim/P_sf"/>
</dbReference>
<evidence type="ECO:0000256" key="1">
    <source>
        <dbReference type="ARBA" id="ARBA00000085"/>
    </source>
</evidence>
<dbReference type="InterPro" id="IPR036890">
    <property type="entry name" value="HATPase_C_sf"/>
</dbReference>
<evidence type="ECO:0000256" key="4">
    <source>
        <dbReference type="ARBA" id="ARBA00022553"/>
    </source>
</evidence>
<evidence type="ECO:0000256" key="6">
    <source>
        <dbReference type="PROSITE-ProRule" id="PRU00110"/>
    </source>
</evidence>
<reference evidence="11 12" key="1">
    <citation type="submission" date="2016-10" db="EMBL/GenBank/DDBJ databases">
        <authorList>
            <person name="de Groot N.N."/>
        </authorList>
    </citation>
    <scope>NUCLEOTIDE SEQUENCE [LARGE SCALE GENOMIC DNA]</scope>
    <source>
        <strain evidence="11 12">DSM 43019</strain>
    </source>
</reference>
<keyword evidence="5 11" id="KW-0808">Transferase</keyword>
<dbReference type="InterPro" id="IPR001789">
    <property type="entry name" value="Sig_transdc_resp-reg_receiver"/>
</dbReference>
<proteinExistence type="predicted"/>
<dbReference type="PANTHER" id="PTHR45339">
    <property type="entry name" value="HYBRID SIGNAL TRANSDUCTION HISTIDINE KINASE J"/>
    <property type="match status" value="1"/>
</dbReference>
<keyword evidence="12" id="KW-1185">Reference proteome</keyword>
<dbReference type="PANTHER" id="PTHR45339:SF5">
    <property type="entry name" value="HISTIDINE KINASE"/>
    <property type="match status" value="1"/>
</dbReference>
<dbReference type="GO" id="GO:0005886">
    <property type="term" value="C:plasma membrane"/>
    <property type="evidence" value="ECO:0007669"/>
    <property type="project" value="UniProtKB-SubCell"/>
</dbReference>
<evidence type="ECO:0000256" key="7">
    <source>
        <dbReference type="PROSITE-ProRule" id="PRU00169"/>
    </source>
</evidence>
<evidence type="ECO:0000256" key="3">
    <source>
        <dbReference type="ARBA" id="ARBA00012438"/>
    </source>
</evidence>
<dbReference type="CDD" id="cd17546">
    <property type="entry name" value="REC_hyHK_CKI1_RcsC-like"/>
    <property type="match status" value="1"/>
</dbReference>
<dbReference type="PROSITE" id="PS50109">
    <property type="entry name" value="HIS_KIN"/>
    <property type="match status" value="1"/>
</dbReference>
<dbReference type="EMBL" id="FONV01000001">
    <property type="protein sequence ID" value="SFE31663.1"/>
    <property type="molecule type" value="Genomic_DNA"/>
</dbReference>
<dbReference type="SMART" id="SM00388">
    <property type="entry name" value="HisKA"/>
    <property type="match status" value="1"/>
</dbReference>
<feature type="domain" description="Response regulatory" evidence="9">
    <location>
        <begin position="457"/>
        <end position="572"/>
    </location>
</feature>
<evidence type="ECO:0000259" key="9">
    <source>
        <dbReference type="PROSITE" id="PS50110"/>
    </source>
</evidence>
<dbReference type="GO" id="GO:0000155">
    <property type="term" value="F:phosphorelay sensor kinase activity"/>
    <property type="evidence" value="ECO:0007669"/>
    <property type="project" value="InterPro"/>
</dbReference>
<dbReference type="CDD" id="cd00088">
    <property type="entry name" value="HPT"/>
    <property type="match status" value="1"/>
</dbReference>
<dbReference type="GO" id="GO:0005524">
    <property type="term" value="F:ATP binding"/>
    <property type="evidence" value="ECO:0007669"/>
    <property type="project" value="UniProtKB-KW"/>
</dbReference>
<dbReference type="EC" id="2.7.13.3" evidence="3"/>
<comment type="subcellular location">
    <subcellularLocation>
        <location evidence="2">Cell membrane</location>
    </subcellularLocation>
</comment>
<evidence type="ECO:0000259" key="10">
    <source>
        <dbReference type="PROSITE" id="PS50894"/>
    </source>
</evidence>
<evidence type="ECO:0000313" key="12">
    <source>
        <dbReference type="Proteomes" id="UP000199645"/>
    </source>
</evidence>
<dbReference type="SUPFAM" id="SSF55874">
    <property type="entry name" value="ATPase domain of HSP90 chaperone/DNA topoisomerase II/histidine kinase"/>
    <property type="match status" value="1"/>
</dbReference>
<comment type="catalytic activity">
    <reaction evidence="1">
        <text>ATP + protein L-histidine = ADP + protein N-phospho-L-histidine.</text>
        <dbReference type="EC" id="2.7.13.3"/>
    </reaction>
</comment>
<feature type="domain" description="Histidine kinase" evidence="8">
    <location>
        <begin position="107"/>
        <end position="338"/>
    </location>
</feature>
<dbReference type="Gene3D" id="3.30.565.10">
    <property type="entry name" value="Histidine kinase-like ATPase, C-terminal domain"/>
    <property type="match status" value="1"/>
</dbReference>
<gene>
    <name evidence="11" type="ORF">SAMN05421541_101132</name>
</gene>
<dbReference type="InterPro" id="IPR008207">
    <property type="entry name" value="Sig_transdc_His_kin_Hpt_dom"/>
</dbReference>
<evidence type="ECO:0000256" key="2">
    <source>
        <dbReference type="ARBA" id="ARBA00004236"/>
    </source>
</evidence>
<dbReference type="SUPFAM" id="SSF47226">
    <property type="entry name" value="Histidine-containing phosphotransfer domain, HPT domain"/>
    <property type="match status" value="1"/>
</dbReference>
<dbReference type="InterPro" id="IPR005467">
    <property type="entry name" value="His_kinase_dom"/>
</dbReference>
<dbReference type="InterPro" id="IPR036641">
    <property type="entry name" value="HPT_dom_sf"/>
</dbReference>
<dbReference type="SUPFAM" id="SSF52172">
    <property type="entry name" value="CheY-like"/>
    <property type="match status" value="1"/>
</dbReference>
<dbReference type="STRING" id="35752.SAMN05421541_101132"/>
<dbReference type="AlphaFoldDB" id="A0A1I1ZM56"/>
<sequence>MSFAARSLADALPYPAAIADDDGRVLVANERWRHASPRPDCPAHGNLPDLVRDAGAGSDVVRPCRCDPGAAATVRVTGLESTCGAQRRLITVESATAGSSRDRLLGLLGPEIRTPAAAVTAAIELLRAQALPAAAQETIDDIQRTAQGLESLADDLAALARLETGEPVAPEGPVVLRQVLEGAAESMGAECRERGVLLLATPAPGLPAVVGGDAAVLRRILTSVVGHALRQPGTGEVVVTAEVDGPDAYRIDVTATGEPQGGSGFAPESAELALVDRLAGALGGATGAGHGSRALRHDAFPAHGTSAAQETASAGGGTTVVTEAGGGFRWSVRLPLHAFADRDVPVTAPPVQGRVAVAAPTSRSWLALSWLVTAAGAEPVRVGPGQDSDEQWAGLVVRCEESPAAGGTVTIGSTGSPGRGGTLTAPVTLDRLAAELRRHQAGPRTTPVTLEPLPPGRVLLAEDDDVNRTVLQRMISVLGVECDTVADGRAAVTALLGETRYHLALLDMKMPGMGGPEATREARAAGCTVPILALTATTLAEDQARCLDAGMNGHLGKPITLPELRHALEPYLTEPPPAAEPESPPAAAVPDVLSRAQLLELEAQLEGRELVAMTVNMFLAELDGRREAMATALATGGNDRLAAVAHTLKSSSALLGAQPLADACARVERLAATPVDAAILAAAVSEVDHAAAAAAIAMAAYLDES</sequence>
<dbReference type="Pfam" id="PF00072">
    <property type="entry name" value="Response_reg"/>
    <property type="match status" value="1"/>
</dbReference>
<keyword evidence="5 11" id="KW-0418">Kinase</keyword>
<dbReference type="InterPro" id="IPR003661">
    <property type="entry name" value="HisK_dim/P_dom"/>
</dbReference>
<dbReference type="Gene3D" id="1.10.287.130">
    <property type="match status" value="1"/>
</dbReference>
<feature type="domain" description="HPt" evidence="10">
    <location>
        <begin position="607"/>
        <end position="701"/>
    </location>
</feature>
<dbReference type="InterPro" id="IPR011006">
    <property type="entry name" value="CheY-like_superfamily"/>
</dbReference>
<accession>A0A1I1ZM56</accession>
<dbReference type="Pfam" id="PF01627">
    <property type="entry name" value="Hpt"/>
    <property type="match status" value="1"/>
</dbReference>
<dbReference type="PROSITE" id="PS50894">
    <property type="entry name" value="HPT"/>
    <property type="match status" value="1"/>
</dbReference>
<protein>
    <recommendedName>
        <fullName evidence="3">histidine kinase</fullName>
        <ecNumber evidence="3">2.7.13.3</ecNumber>
    </recommendedName>
</protein>
<evidence type="ECO:0000313" key="11">
    <source>
        <dbReference type="EMBL" id="SFE31663.1"/>
    </source>
</evidence>
<keyword evidence="4 7" id="KW-0597">Phosphoprotein</keyword>
<feature type="modified residue" description="4-aspartylphosphate" evidence="7">
    <location>
        <position position="507"/>
    </location>
</feature>
<evidence type="ECO:0000259" key="8">
    <source>
        <dbReference type="PROSITE" id="PS50109"/>
    </source>
</evidence>
<dbReference type="Gene3D" id="3.40.50.2300">
    <property type="match status" value="1"/>
</dbReference>
<dbReference type="OrthoDB" id="340764at2"/>
<dbReference type="SUPFAM" id="SSF47384">
    <property type="entry name" value="Homodimeric domain of signal transducing histidine kinase"/>
    <property type="match status" value="1"/>
</dbReference>
<dbReference type="RefSeq" id="WP_093608849.1">
    <property type="nucleotide sequence ID" value="NZ_BOMT01000014.1"/>
</dbReference>
<dbReference type="Proteomes" id="UP000199645">
    <property type="component" value="Unassembled WGS sequence"/>
</dbReference>
<organism evidence="11 12">
    <name type="scientific">Actinoplanes philippinensis</name>
    <dbReference type="NCBI Taxonomy" id="35752"/>
    <lineage>
        <taxon>Bacteria</taxon>
        <taxon>Bacillati</taxon>
        <taxon>Actinomycetota</taxon>
        <taxon>Actinomycetes</taxon>
        <taxon>Micromonosporales</taxon>
        <taxon>Micromonosporaceae</taxon>
        <taxon>Actinoplanes</taxon>
    </lineage>
</organism>
<name>A0A1I1ZM56_9ACTN</name>
<dbReference type="CDD" id="cd00082">
    <property type="entry name" value="HisKA"/>
    <property type="match status" value="1"/>
</dbReference>
<dbReference type="SMART" id="SM00448">
    <property type="entry name" value="REC"/>
    <property type="match status" value="1"/>
</dbReference>